<evidence type="ECO:0000313" key="2">
    <source>
        <dbReference type="EMBL" id="MPN05044.1"/>
    </source>
</evidence>
<keyword evidence="1" id="KW-0812">Transmembrane</keyword>
<name>A0A645EX69_9ZZZZ</name>
<reference evidence="2" key="1">
    <citation type="submission" date="2019-08" db="EMBL/GenBank/DDBJ databases">
        <authorList>
            <person name="Kucharzyk K."/>
            <person name="Murdoch R.W."/>
            <person name="Higgins S."/>
            <person name="Loffler F."/>
        </authorList>
    </citation>
    <scope>NUCLEOTIDE SEQUENCE</scope>
</reference>
<dbReference type="EMBL" id="VSSQ01050949">
    <property type="protein sequence ID" value="MPN05044.1"/>
    <property type="molecule type" value="Genomic_DNA"/>
</dbReference>
<dbReference type="AlphaFoldDB" id="A0A645EX69"/>
<comment type="caution">
    <text evidence="2">The sequence shown here is derived from an EMBL/GenBank/DDBJ whole genome shotgun (WGS) entry which is preliminary data.</text>
</comment>
<proteinExistence type="predicted"/>
<protein>
    <submittedName>
        <fullName evidence="2">Uncharacterized protein</fullName>
    </submittedName>
</protein>
<organism evidence="2">
    <name type="scientific">bioreactor metagenome</name>
    <dbReference type="NCBI Taxonomy" id="1076179"/>
    <lineage>
        <taxon>unclassified sequences</taxon>
        <taxon>metagenomes</taxon>
        <taxon>ecological metagenomes</taxon>
    </lineage>
</organism>
<gene>
    <name evidence="2" type="ORF">SDC9_152294</name>
</gene>
<evidence type="ECO:0000256" key="1">
    <source>
        <dbReference type="SAM" id="Phobius"/>
    </source>
</evidence>
<keyword evidence="1" id="KW-1133">Transmembrane helix</keyword>
<sequence>MAATVKSNTFATNEPKVPLYSTSFPDNISATNLPCLLAGHAKGIIVGFLFTKSITCTASPTAYISSFEVLILLSTTIAPFSFTSMPASFAILLSGVTPMERIIMSVSISFPLFKTTFLPLSSILAGLSFNINFTPFSIK</sequence>
<feature type="transmembrane region" description="Helical" evidence="1">
    <location>
        <begin position="117"/>
        <end position="138"/>
    </location>
</feature>
<keyword evidence="1" id="KW-0472">Membrane</keyword>
<feature type="transmembrane region" description="Helical" evidence="1">
    <location>
        <begin position="69"/>
        <end position="96"/>
    </location>
</feature>
<accession>A0A645EX69</accession>